<dbReference type="AlphaFoldDB" id="A0AAN8JQY1"/>
<dbReference type="Pfam" id="PF10241">
    <property type="entry name" value="KxDL"/>
    <property type="match status" value="1"/>
</dbReference>
<evidence type="ECO:0000256" key="2">
    <source>
        <dbReference type="SAM" id="MobiDB-lite"/>
    </source>
</evidence>
<proteinExistence type="inferred from homology"/>
<feature type="compositionally biased region" description="Basic and acidic residues" evidence="2">
    <location>
        <begin position="143"/>
        <end position="155"/>
    </location>
</feature>
<evidence type="ECO:0000313" key="4">
    <source>
        <dbReference type="EMBL" id="KAK6179539.1"/>
    </source>
</evidence>
<protein>
    <recommendedName>
        <fullName evidence="3">KxDL domain-containing protein</fullName>
    </recommendedName>
</protein>
<evidence type="ECO:0000313" key="5">
    <source>
        <dbReference type="Proteomes" id="UP001347796"/>
    </source>
</evidence>
<feature type="domain" description="KxDL" evidence="3">
    <location>
        <begin position="21"/>
        <end position="106"/>
    </location>
</feature>
<dbReference type="PANTHER" id="PTHR13511:SF0">
    <property type="entry name" value="KXDL MOTIF-CONTAINING PROTEIN 1"/>
    <property type="match status" value="1"/>
</dbReference>
<comment type="caution">
    <text evidence="4">The sequence shown here is derived from an EMBL/GenBank/DDBJ whole genome shotgun (WGS) entry which is preliminary data.</text>
</comment>
<gene>
    <name evidence="4" type="ORF">SNE40_011871</name>
</gene>
<evidence type="ECO:0000256" key="1">
    <source>
        <dbReference type="ARBA" id="ARBA00005913"/>
    </source>
</evidence>
<comment type="similarity">
    <text evidence="1">Belongs to the KXD1 family.</text>
</comment>
<dbReference type="InterPro" id="IPR019371">
    <property type="entry name" value="KxDL_dom"/>
</dbReference>
<name>A0AAN8JQY1_PATCE</name>
<sequence>MEEKEDEIEQQKDASTVFAKSLANQVNPNDVASMKVIQREMLSRFEKTNEMLINFNMLSSSRFNVTADEFQKHTAMLYDMKKDLDSVFKRIRVLKQRLGKTYPEAFSVCSDICSLSERLDDEEVPEARSSVAQPSSSTNGNRNKNDPKSITKDKT</sequence>
<feature type="region of interest" description="Disordered" evidence="2">
    <location>
        <begin position="121"/>
        <end position="155"/>
    </location>
</feature>
<feature type="compositionally biased region" description="Polar residues" evidence="2">
    <location>
        <begin position="130"/>
        <end position="142"/>
    </location>
</feature>
<organism evidence="4 5">
    <name type="scientific">Patella caerulea</name>
    <name type="common">Rayed Mediterranean limpet</name>
    <dbReference type="NCBI Taxonomy" id="87958"/>
    <lineage>
        <taxon>Eukaryota</taxon>
        <taxon>Metazoa</taxon>
        <taxon>Spiralia</taxon>
        <taxon>Lophotrochozoa</taxon>
        <taxon>Mollusca</taxon>
        <taxon>Gastropoda</taxon>
        <taxon>Patellogastropoda</taxon>
        <taxon>Patelloidea</taxon>
        <taxon>Patellidae</taxon>
        <taxon>Patella</taxon>
    </lineage>
</organism>
<dbReference type="GO" id="GO:0099078">
    <property type="term" value="C:BORC complex"/>
    <property type="evidence" value="ECO:0007669"/>
    <property type="project" value="TreeGrafter"/>
</dbReference>
<dbReference type="Proteomes" id="UP001347796">
    <property type="component" value="Unassembled WGS sequence"/>
</dbReference>
<reference evidence="4 5" key="1">
    <citation type="submission" date="2024-01" db="EMBL/GenBank/DDBJ databases">
        <title>The genome of the rayed Mediterranean limpet Patella caerulea (Linnaeus, 1758).</title>
        <authorList>
            <person name="Anh-Thu Weber A."/>
            <person name="Halstead-Nussloch G."/>
        </authorList>
    </citation>
    <scope>NUCLEOTIDE SEQUENCE [LARGE SCALE GENOMIC DNA]</scope>
    <source>
        <strain evidence="4">AATW-2023a</strain>
        <tissue evidence="4">Whole specimen</tissue>
    </source>
</reference>
<keyword evidence="5" id="KW-1185">Reference proteome</keyword>
<accession>A0AAN8JQY1</accession>
<dbReference type="InterPro" id="IPR039843">
    <property type="entry name" value="KXD1-like"/>
</dbReference>
<dbReference type="EMBL" id="JAZGQO010000008">
    <property type="protein sequence ID" value="KAK6179539.1"/>
    <property type="molecule type" value="Genomic_DNA"/>
</dbReference>
<dbReference type="PANTHER" id="PTHR13511">
    <property type="entry name" value="KXDL MOTIF-CONTAINING PROTEIN 1"/>
    <property type="match status" value="1"/>
</dbReference>
<dbReference type="GO" id="GO:0032418">
    <property type="term" value="P:lysosome localization"/>
    <property type="evidence" value="ECO:0007669"/>
    <property type="project" value="TreeGrafter"/>
</dbReference>
<evidence type="ECO:0000259" key="3">
    <source>
        <dbReference type="Pfam" id="PF10241"/>
    </source>
</evidence>